<feature type="domain" description="Exonuclease" evidence="8">
    <location>
        <begin position="321"/>
        <end position="481"/>
    </location>
</feature>
<dbReference type="GO" id="GO:0003676">
    <property type="term" value="F:nucleic acid binding"/>
    <property type="evidence" value="ECO:0007669"/>
    <property type="project" value="InterPro"/>
</dbReference>
<evidence type="ECO:0000256" key="4">
    <source>
        <dbReference type="ARBA" id="ARBA00022801"/>
    </source>
</evidence>
<dbReference type="InterPro" id="IPR034922">
    <property type="entry name" value="REX1-like_exo"/>
</dbReference>
<feature type="region of interest" description="Disordered" evidence="7">
    <location>
        <begin position="111"/>
        <end position="134"/>
    </location>
</feature>
<comment type="caution">
    <text evidence="9">The sequence shown here is derived from an EMBL/GenBank/DDBJ whole genome shotgun (WGS) entry which is preliminary data.</text>
</comment>
<dbReference type="Gene3D" id="3.30.420.10">
    <property type="entry name" value="Ribonuclease H-like superfamily/Ribonuclease H"/>
    <property type="match status" value="1"/>
</dbReference>
<comment type="similarity">
    <text evidence="2">Belongs to the REXO1/REXO3 family.</text>
</comment>
<dbReference type="SMART" id="SM00479">
    <property type="entry name" value="EXOIII"/>
    <property type="match status" value="1"/>
</dbReference>
<dbReference type="GO" id="GO:0005634">
    <property type="term" value="C:nucleus"/>
    <property type="evidence" value="ECO:0007669"/>
    <property type="project" value="UniProtKB-SubCell"/>
</dbReference>
<feature type="region of interest" description="Disordered" evidence="7">
    <location>
        <begin position="1"/>
        <end position="93"/>
    </location>
</feature>
<sequence>MGAGDKKKLGASSAEAEETNAATAVNSQNETSHALPTELGGQEEKNVVSAQSLGSPIAEAVGSSPGGIDGPSELAGEEDNTSKKRKVEGTDAGEGSVCEIQVTTAGISRKDRKIQKKFSKRQAKKSEGDGGRPCFMLSRDHDKLSVKDVRDLVMYLLTETKTLPWIMVRNKFNINKVVLLYVSGLDPKLFHVDLKDPESKKPLVWAELAKTGPATEFQQLRRFFDVMSVMKAGGDKYRVHPPIESLLSVSLSNSEKKKREHETRKMKERASSLKREDYMLGLEQLREHEFPLPSYLDPNVTIEEGWIETKMLTVDSPAPKKMIAMDCEMCRTTAGSELTRISLINEEGETIYDELVMPDNPIVDYLTQYSGMTAERLEGVKTRLVDVQKKLQELVTYDTILVGHSLENDMKVLKFAHPFIIDTTVIYHHTRGPPFRASLKWLAQKWLSRRIQEGGEHGHNSEEDAQACMDLAKLKIREGPGFGEYNQDQESLFSRIARHTSPRTSAVIGGETIYGESSATAIIKTKSDGEVVKAIPLAIKQHNFVWGRLRAMEINHGKAPVSLQGNYEPRSSQIMDNGSTSQIKISETAEAAEEEVREAARSIDKSIAEIVESLPEHTALIVTSGQGDIREVLRMQARQKKFQKLYNTHSLSTIPKEEQFLEEDQKALEEAVDKAKNGVCFFMVK</sequence>
<keyword evidence="4" id="KW-0378">Hydrolase</keyword>
<proteinExistence type="inferred from homology"/>
<evidence type="ECO:0000313" key="9">
    <source>
        <dbReference type="EMBL" id="KAG0023096.1"/>
    </source>
</evidence>
<dbReference type="InterPro" id="IPR012337">
    <property type="entry name" value="RNaseH-like_sf"/>
</dbReference>
<name>A0A9P6N2Q8_9FUNG</name>
<reference evidence="9" key="1">
    <citation type="journal article" date="2020" name="Fungal Divers.">
        <title>Resolving the Mortierellaceae phylogeny through synthesis of multi-gene phylogenetics and phylogenomics.</title>
        <authorList>
            <person name="Vandepol N."/>
            <person name="Liber J."/>
            <person name="Desiro A."/>
            <person name="Na H."/>
            <person name="Kennedy M."/>
            <person name="Barry K."/>
            <person name="Grigoriev I.V."/>
            <person name="Miller A.N."/>
            <person name="O'Donnell K."/>
            <person name="Stajich J.E."/>
            <person name="Bonito G."/>
        </authorList>
    </citation>
    <scope>NUCLEOTIDE SEQUENCE</scope>
    <source>
        <strain evidence="9">NRRL 2769</strain>
    </source>
</reference>
<dbReference type="AlphaFoldDB" id="A0A9P6N2Q8"/>
<evidence type="ECO:0000259" key="8">
    <source>
        <dbReference type="SMART" id="SM00479"/>
    </source>
</evidence>
<feature type="compositionally biased region" description="Basic residues" evidence="7">
    <location>
        <begin position="111"/>
        <end position="123"/>
    </location>
</feature>
<evidence type="ECO:0000256" key="5">
    <source>
        <dbReference type="ARBA" id="ARBA00022839"/>
    </source>
</evidence>
<keyword evidence="3" id="KW-0540">Nuclease</keyword>
<protein>
    <recommendedName>
        <fullName evidence="8">Exonuclease domain-containing protein</fullName>
    </recommendedName>
</protein>
<evidence type="ECO:0000256" key="1">
    <source>
        <dbReference type="ARBA" id="ARBA00004123"/>
    </source>
</evidence>
<dbReference type="InterPro" id="IPR047021">
    <property type="entry name" value="REXO1/3/4-like"/>
</dbReference>
<feature type="compositionally biased region" description="Low complexity" evidence="7">
    <location>
        <begin position="11"/>
        <end position="27"/>
    </location>
</feature>
<dbReference type="SUPFAM" id="SSF53098">
    <property type="entry name" value="Ribonuclease H-like"/>
    <property type="match status" value="1"/>
</dbReference>
<accession>A0A9P6N2Q8</accession>
<dbReference type="EMBL" id="JAAAID010000072">
    <property type="protein sequence ID" value="KAG0023096.1"/>
    <property type="molecule type" value="Genomic_DNA"/>
</dbReference>
<dbReference type="FunFam" id="3.30.420.10:FF:000019">
    <property type="entry name" value="RNA exonuclease NEF-sp"/>
    <property type="match status" value="1"/>
</dbReference>
<evidence type="ECO:0000256" key="6">
    <source>
        <dbReference type="ARBA" id="ARBA00023242"/>
    </source>
</evidence>
<comment type="subcellular location">
    <subcellularLocation>
        <location evidence="1">Nucleus</location>
    </subcellularLocation>
</comment>
<dbReference type="InterPro" id="IPR013520">
    <property type="entry name" value="Ribonucl_H"/>
</dbReference>
<evidence type="ECO:0000256" key="7">
    <source>
        <dbReference type="SAM" id="MobiDB-lite"/>
    </source>
</evidence>
<evidence type="ECO:0000313" key="10">
    <source>
        <dbReference type="Proteomes" id="UP000703661"/>
    </source>
</evidence>
<keyword evidence="6" id="KW-0539">Nucleus</keyword>
<dbReference type="PANTHER" id="PTHR12801:SF115">
    <property type="entry name" value="FI18136P1-RELATED"/>
    <property type="match status" value="1"/>
</dbReference>
<evidence type="ECO:0000256" key="2">
    <source>
        <dbReference type="ARBA" id="ARBA00006357"/>
    </source>
</evidence>
<gene>
    <name evidence="9" type="ORF">BGZ80_010398</name>
</gene>
<keyword evidence="5" id="KW-0269">Exonuclease</keyword>
<evidence type="ECO:0000256" key="3">
    <source>
        <dbReference type="ARBA" id="ARBA00022722"/>
    </source>
</evidence>
<dbReference type="InterPro" id="IPR036397">
    <property type="entry name" value="RNaseH_sf"/>
</dbReference>
<organism evidence="9 10">
    <name type="scientific">Entomortierella chlamydospora</name>
    <dbReference type="NCBI Taxonomy" id="101097"/>
    <lineage>
        <taxon>Eukaryota</taxon>
        <taxon>Fungi</taxon>
        <taxon>Fungi incertae sedis</taxon>
        <taxon>Mucoromycota</taxon>
        <taxon>Mortierellomycotina</taxon>
        <taxon>Mortierellomycetes</taxon>
        <taxon>Mortierellales</taxon>
        <taxon>Mortierellaceae</taxon>
        <taxon>Entomortierella</taxon>
    </lineage>
</organism>
<dbReference type="Pfam" id="PF00929">
    <property type="entry name" value="RNase_T"/>
    <property type="match status" value="1"/>
</dbReference>
<dbReference type="CDD" id="cd06145">
    <property type="entry name" value="REX1_like"/>
    <property type="match status" value="1"/>
</dbReference>
<dbReference type="PANTHER" id="PTHR12801">
    <property type="entry name" value="RNA EXONUCLEASE REXO1 / RECO3 FAMILY MEMBER-RELATED"/>
    <property type="match status" value="1"/>
</dbReference>
<dbReference type="GO" id="GO:0004527">
    <property type="term" value="F:exonuclease activity"/>
    <property type="evidence" value="ECO:0007669"/>
    <property type="project" value="UniProtKB-KW"/>
</dbReference>
<keyword evidence="10" id="KW-1185">Reference proteome</keyword>
<dbReference type="Proteomes" id="UP000703661">
    <property type="component" value="Unassembled WGS sequence"/>
</dbReference>